<organism evidence="4 5">
    <name type="scientific">Cryobacterium psychrophilum</name>
    <dbReference type="NCBI Taxonomy" id="41988"/>
    <lineage>
        <taxon>Bacteria</taxon>
        <taxon>Bacillati</taxon>
        <taxon>Actinomycetota</taxon>
        <taxon>Actinomycetes</taxon>
        <taxon>Micrococcales</taxon>
        <taxon>Microbacteriaceae</taxon>
        <taxon>Cryobacterium</taxon>
    </lineage>
</organism>
<evidence type="ECO:0000256" key="3">
    <source>
        <dbReference type="SAM" id="SignalP"/>
    </source>
</evidence>
<keyword evidence="2" id="KW-0472">Membrane</keyword>
<dbReference type="Proteomes" id="UP000298218">
    <property type="component" value="Unassembled WGS sequence"/>
</dbReference>
<dbReference type="RefSeq" id="WP_134173574.1">
    <property type="nucleotide sequence ID" value="NZ_SODI01000001.1"/>
</dbReference>
<comment type="caution">
    <text evidence="4">The sequence shown here is derived from an EMBL/GenBank/DDBJ whole genome shotgun (WGS) entry which is preliminary data.</text>
</comment>
<keyword evidence="3" id="KW-0732">Signal</keyword>
<feature type="transmembrane region" description="Helical" evidence="2">
    <location>
        <begin position="577"/>
        <end position="600"/>
    </location>
</feature>
<feature type="transmembrane region" description="Helical" evidence="2">
    <location>
        <begin position="460"/>
        <end position="480"/>
    </location>
</feature>
<dbReference type="EMBL" id="SOHQ01000042">
    <property type="protein sequence ID" value="TFD75793.1"/>
    <property type="molecule type" value="Genomic_DNA"/>
</dbReference>
<dbReference type="AlphaFoldDB" id="A0A4Y8KJ27"/>
<keyword evidence="2" id="KW-0812">Transmembrane</keyword>
<feature type="chain" id="PRO_5043366307" evidence="3">
    <location>
        <begin position="28"/>
        <end position="698"/>
    </location>
</feature>
<feature type="signal peptide" evidence="3">
    <location>
        <begin position="1"/>
        <end position="27"/>
    </location>
</feature>
<dbReference type="InterPro" id="IPR013783">
    <property type="entry name" value="Ig-like_fold"/>
</dbReference>
<feature type="transmembrane region" description="Helical" evidence="2">
    <location>
        <begin position="638"/>
        <end position="659"/>
    </location>
</feature>
<dbReference type="OrthoDB" id="5109916at2"/>
<sequence length="698" mass="70474">MLRAALLVLVTLASVLIPIAMPHQAFAASTTENGAETATTTPTPNATAQQVASPVITNPSAGAFIGSSTTTVSGTRDASSEVQLLSPTGGDPLCIIAPDGTTRWSCRNASLPSFSAVTLRVVVTGDSTLSDEITVTVLAPPTVTGGVSNGLVRGTGHPGASVTVTVANGADCTTTADGSGAWACYLDGVTSSGSRDVSARQRAIYSGQNSSNPSPTVSIAFDIDRPNPPIITAPAAGTQIPVAGTTYVGTGENGTTVTVFAGAYSVCTTTVTAGAWTCTVGGIAVGSYSLVAVQQDAAGNVSRGSPGLRVAYVAPPAPTATRTPTPSPRPSGMATPVPEASIPSPSATGDAAPVAPVPTPSPSASSEGPAAGVTPGQWNAPTRFTAAVSSPFTTAPFPWLQAVLLALGAMLLLALPARLLAGTISRARGGRPLWSATSIAGRNRARDEFETAPTVQLNRWLLGGAALVAAATLVMLSGPVVSQPAYLRLLVAVIVALLLVNLSAAVVPLWWSTRVMHIDATITFLPRYLALVAVAAIGSRVLDIHPVLLFGLLGSVTIAAGPTIAQRGQLAAVRAASLMALAIVGWTTLGALPTAAGLVSSLVAEIVNTVVLASIGSAVLVLVPLGRTSGRSVLAWSPLFWAGLMVAAFTLLFAVLSPVIDVWQSAGRVPLLWVAAGIFAALSGGAWAWQRFVAPTQL</sequence>
<feature type="transmembrane region" description="Helical" evidence="2">
    <location>
        <begin position="399"/>
        <end position="421"/>
    </location>
</feature>
<keyword evidence="2" id="KW-1133">Transmembrane helix</keyword>
<dbReference type="Gene3D" id="2.60.40.10">
    <property type="entry name" value="Immunoglobulins"/>
    <property type="match status" value="2"/>
</dbReference>
<evidence type="ECO:0000313" key="4">
    <source>
        <dbReference type="EMBL" id="TFD75793.1"/>
    </source>
</evidence>
<feature type="compositionally biased region" description="Low complexity" evidence="1">
    <location>
        <begin position="362"/>
        <end position="371"/>
    </location>
</feature>
<feature type="transmembrane region" description="Helical" evidence="2">
    <location>
        <begin position="606"/>
        <end position="626"/>
    </location>
</feature>
<dbReference type="GO" id="GO:0005975">
    <property type="term" value="P:carbohydrate metabolic process"/>
    <property type="evidence" value="ECO:0007669"/>
    <property type="project" value="UniProtKB-ARBA"/>
</dbReference>
<keyword evidence="5" id="KW-1185">Reference proteome</keyword>
<gene>
    <name evidence="4" type="ORF">E3T53_15080</name>
</gene>
<protein>
    <submittedName>
        <fullName evidence="4">Uncharacterized protein</fullName>
    </submittedName>
</protein>
<accession>A0A4Y8KJ27</accession>
<evidence type="ECO:0000256" key="2">
    <source>
        <dbReference type="SAM" id="Phobius"/>
    </source>
</evidence>
<evidence type="ECO:0000313" key="5">
    <source>
        <dbReference type="Proteomes" id="UP000298218"/>
    </source>
</evidence>
<feature type="region of interest" description="Disordered" evidence="1">
    <location>
        <begin position="315"/>
        <end position="375"/>
    </location>
</feature>
<reference evidence="4 5" key="1">
    <citation type="submission" date="2019-03" db="EMBL/GenBank/DDBJ databases">
        <title>Genomics of glacier-inhabiting Cryobacterium strains.</title>
        <authorList>
            <person name="Liu Q."/>
            <person name="Xin Y.-H."/>
        </authorList>
    </citation>
    <scope>NUCLEOTIDE SEQUENCE [LARGE SCALE GENOMIC DNA]</scope>
    <source>
        <strain evidence="4 5">CGMCC 1.4292</strain>
    </source>
</reference>
<evidence type="ECO:0000256" key="1">
    <source>
        <dbReference type="SAM" id="MobiDB-lite"/>
    </source>
</evidence>
<name>A0A4Y8KJ27_9MICO</name>
<feature type="transmembrane region" description="Helical" evidence="2">
    <location>
        <begin position="518"/>
        <end position="538"/>
    </location>
</feature>
<feature type="transmembrane region" description="Helical" evidence="2">
    <location>
        <begin position="544"/>
        <end position="565"/>
    </location>
</feature>
<feature type="transmembrane region" description="Helical" evidence="2">
    <location>
        <begin position="671"/>
        <end position="689"/>
    </location>
</feature>
<proteinExistence type="predicted"/>
<feature type="compositionally biased region" description="Low complexity" evidence="1">
    <location>
        <begin position="31"/>
        <end position="48"/>
    </location>
</feature>
<feature type="region of interest" description="Disordered" evidence="1">
    <location>
        <begin position="31"/>
        <end position="50"/>
    </location>
</feature>
<feature type="transmembrane region" description="Helical" evidence="2">
    <location>
        <begin position="486"/>
        <end position="511"/>
    </location>
</feature>